<dbReference type="STRING" id="1848.SAMN05443637_103219"/>
<dbReference type="EMBL" id="FRAP01000003">
    <property type="protein sequence ID" value="SHK17585.1"/>
    <property type="molecule type" value="Genomic_DNA"/>
</dbReference>
<evidence type="ECO:0000313" key="1">
    <source>
        <dbReference type="EMBL" id="SHK17585.1"/>
    </source>
</evidence>
<evidence type="ECO:0000313" key="2">
    <source>
        <dbReference type="Proteomes" id="UP000184363"/>
    </source>
</evidence>
<dbReference type="GO" id="GO:0016627">
    <property type="term" value="F:oxidoreductase activity, acting on the CH-CH group of donors"/>
    <property type="evidence" value="ECO:0007669"/>
    <property type="project" value="InterPro"/>
</dbReference>
<dbReference type="Gene3D" id="2.40.110.10">
    <property type="entry name" value="Butyryl-CoA Dehydrogenase, subunit A, domain 2"/>
    <property type="match status" value="1"/>
</dbReference>
<reference evidence="1 2" key="1">
    <citation type="submission" date="2016-11" db="EMBL/GenBank/DDBJ databases">
        <authorList>
            <person name="Jaros S."/>
            <person name="Januszkiewicz K."/>
            <person name="Wedrychowicz H."/>
        </authorList>
    </citation>
    <scope>NUCLEOTIDE SEQUENCE [LARGE SCALE GENOMIC DNA]</scope>
    <source>
        <strain evidence="1 2">DSM 43832</strain>
    </source>
</reference>
<proteinExistence type="predicted"/>
<dbReference type="InterPro" id="IPR046373">
    <property type="entry name" value="Acyl-CoA_Oxase/DH_mid-dom_sf"/>
</dbReference>
<protein>
    <submittedName>
        <fullName evidence="1">Uncharacterized protein</fullName>
    </submittedName>
</protein>
<dbReference type="Proteomes" id="UP000184363">
    <property type="component" value="Unassembled WGS sequence"/>
</dbReference>
<dbReference type="SUPFAM" id="SSF56645">
    <property type="entry name" value="Acyl-CoA dehydrogenase NM domain-like"/>
    <property type="match status" value="1"/>
</dbReference>
<dbReference type="InterPro" id="IPR009100">
    <property type="entry name" value="AcylCoA_DH/oxidase_NM_dom_sf"/>
</dbReference>
<organism evidence="1 2">
    <name type="scientific">Pseudonocardia thermophila</name>
    <dbReference type="NCBI Taxonomy" id="1848"/>
    <lineage>
        <taxon>Bacteria</taxon>
        <taxon>Bacillati</taxon>
        <taxon>Actinomycetota</taxon>
        <taxon>Actinomycetes</taxon>
        <taxon>Pseudonocardiales</taxon>
        <taxon>Pseudonocardiaceae</taxon>
        <taxon>Pseudonocardia</taxon>
    </lineage>
</organism>
<keyword evidence="2" id="KW-1185">Reference proteome</keyword>
<sequence>MSTSWNGEKHWPCNAGGWDLRGADVSLCIVRTDRTRGAQGALSAILAERGTAGIEFEVIDKLAHQTCQTSR</sequence>
<accession>A0A1M6QBQ5</accession>
<dbReference type="AlphaFoldDB" id="A0A1M6QBQ5"/>
<dbReference type="RefSeq" id="WP_073455748.1">
    <property type="nucleotide sequence ID" value="NZ_FRAP01000003.1"/>
</dbReference>
<gene>
    <name evidence="1" type="ORF">SAMN05443637_103219</name>
</gene>
<name>A0A1M6QBQ5_PSETH</name>